<dbReference type="AlphaFoldDB" id="A0A419R081"/>
<evidence type="ECO:0000313" key="2">
    <source>
        <dbReference type="EMBL" id="RJX66846.1"/>
    </source>
</evidence>
<gene>
    <name evidence="2" type="ORF">D6858_10795</name>
</gene>
<proteinExistence type="predicted"/>
<reference evidence="2 3" key="1">
    <citation type="submission" date="2018-09" db="EMBL/GenBank/DDBJ databases">
        <title>Altererythrobacter sp.Ery1 and Ery12, the genome sequencing of novel strains in genus Alterythrobacter.</title>
        <authorList>
            <person name="Cheng H."/>
            <person name="Wu Y.-H."/>
            <person name="Fang C."/>
            <person name="Xu X.-W."/>
        </authorList>
    </citation>
    <scope>NUCLEOTIDE SEQUENCE [LARGE SCALE GENOMIC DNA]</scope>
    <source>
        <strain evidence="2 3">Ery12</strain>
    </source>
</reference>
<name>A0A419R081_9SPHN</name>
<dbReference type="Proteomes" id="UP000284322">
    <property type="component" value="Unassembled WGS sequence"/>
</dbReference>
<dbReference type="RefSeq" id="WP_120110052.1">
    <property type="nucleotide sequence ID" value="NZ_RAHJ01000019.1"/>
</dbReference>
<comment type="caution">
    <text evidence="2">The sequence shown here is derived from an EMBL/GenBank/DDBJ whole genome shotgun (WGS) entry which is preliminary data.</text>
</comment>
<sequence length="138" mass="14841">MRGVIGLGVIACALSTAAVAQTPVTIDRAVYVERAINGSRSIEPATTLQRGDKVVLVLAWQAHNANRRFTVSSRIPPTLLFQRAGNDMIEVSVDGGRSWGALDNLRVGSRVAAPEDVTDLRWKANAPTGRMTFSAIVR</sequence>
<keyword evidence="1" id="KW-0732">Signal</keyword>
<dbReference type="EMBL" id="RAHJ01000019">
    <property type="protein sequence ID" value="RJX66846.1"/>
    <property type="molecule type" value="Genomic_DNA"/>
</dbReference>
<protein>
    <submittedName>
        <fullName evidence="2">Uncharacterized protein</fullName>
    </submittedName>
</protein>
<feature type="chain" id="PRO_5019484727" evidence="1">
    <location>
        <begin position="21"/>
        <end position="138"/>
    </location>
</feature>
<evidence type="ECO:0000313" key="3">
    <source>
        <dbReference type="Proteomes" id="UP000284322"/>
    </source>
</evidence>
<evidence type="ECO:0000256" key="1">
    <source>
        <dbReference type="SAM" id="SignalP"/>
    </source>
</evidence>
<dbReference type="OrthoDB" id="7428387at2"/>
<keyword evidence="3" id="KW-1185">Reference proteome</keyword>
<feature type="signal peptide" evidence="1">
    <location>
        <begin position="1"/>
        <end position="20"/>
    </location>
</feature>
<accession>A0A419R081</accession>
<organism evidence="2 3">
    <name type="scientific">Tsuneonella suprasediminis</name>
    <dbReference type="NCBI Taxonomy" id="2306996"/>
    <lineage>
        <taxon>Bacteria</taxon>
        <taxon>Pseudomonadati</taxon>
        <taxon>Pseudomonadota</taxon>
        <taxon>Alphaproteobacteria</taxon>
        <taxon>Sphingomonadales</taxon>
        <taxon>Erythrobacteraceae</taxon>
        <taxon>Tsuneonella</taxon>
    </lineage>
</organism>